<feature type="transmembrane region" description="Helical" evidence="1">
    <location>
        <begin position="341"/>
        <end position="363"/>
    </location>
</feature>
<feature type="transmembrane region" description="Helical" evidence="1">
    <location>
        <begin position="309"/>
        <end position="329"/>
    </location>
</feature>
<evidence type="ECO:0000313" key="3">
    <source>
        <dbReference type="Proteomes" id="UP000469385"/>
    </source>
</evidence>
<dbReference type="EMBL" id="WSEL01000011">
    <property type="protein sequence ID" value="MVQ32868.1"/>
    <property type="molecule type" value="Genomic_DNA"/>
</dbReference>
<proteinExistence type="predicted"/>
<keyword evidence="1" id="KW-1133">Transmembrane helix</keyword>
<feature type="transmembrane region" description="Helical" evidence="1">
    <location>
        <begin position="141"/>
        <end position="161"/>
    </location>
</feature>
<feature type="transmembrane region" description="Helical" evidence="1">
    <location>
        <begin position="401"/>
        <end position="420"/>
    </location>
</feature>
<keyword evidence="1" id="KW-0472">Membrane</keyword>
<dbReference type="Pfam" id="PF09586">
    <property type="entry name" value="YfhO"/>
    <property type="match status" value="2"/>
</dbReference>
<evidence type="ECO:0000256" key="1">
    <source>
        <dbReference type="SAM" id="Phobius"/>
    </source>
</evidence>
<accession>A0A6N8J1F9</accession>
<keyword evidence="3" id="KW-1185">Reference proteome</keyword>
<feature type="transmembrane region" description="Helical" evidence="1">
    <location>
        <begin position="192"/>
        <end position="220"/>
    </location>
</feature>
<dbReference type="RefSeq" id="WP_157400977.1">
    <property type="nucleotide sequence ID" value="NZ_WSEL01000011.1"/>
</dbReference>
<feature type="transmembrane region" description="Helical" evidence="1">
    <location>
        <begin position="432"/>
        <end position="451"/>
    </location>
</feature>
<evidence type="ECO:0000313" key="2">
    <source>
        <dbReference type="EMBL" id="MVQ32868.1"/>
    </source>
</evidence>
<comment type="caution">
    <text evidence="2">The sequence shown here is derived from an EMBL/GenBank/DDBJ whole genome shotgun (WGS) entry which is preliminary data.</text>
</comment>
<feature type="transmembrane region" description="Helical" evidence="1">
    <location>
        <begin position="760"/>
        <end position="784"/>
    </location>
</feature>
<gene>
    <name evidence="2" type="ORF">GON04_25670</name>
</gene>
<feature type="transmembrane region" description="Helical" evidence="1">
    <location>
        <begin position="232"/>
        <end position="256"/>
    </location>
</feature>
<name>A0A6N8J1F9_9BURK</name>
<sequence>MGTEQGFGIKGAEPRRGLMRDWLSLLLLQAVLALLVFWSYIDGSRYFAFLDIAADTYEIFTSHAVHLGRLLQREGWSGWSFGIGLGAPVSFMFSDAFRLLTMAGGPEHVLELRIWVYLLKLVLGGAAFFLLVRTLVERREAALLVALLYSFCGYVVINGVWDPEANPFIFFPLVLWALVRCMRSGDRIALPLSVAAALVSGIFFLTLSVSLAVAFAVLVAMSERRIETLRLLSCRAVPLIGLGFVVAAPVALPIALQQFDSPRLPNSGSLLAKIWNEGFQVLDIPLWLLQLGSFFHKDLFGSANTYRGYMNYLEGPGFWVGMLPLLVLPQLWKGDRGERRALLVALVAIALYIVVPAFRLAAFGFASPYFRSTTLWVSLPLLLLAARAFQRVFDQGVDLRLLGIGVVFVGGCLGGVAFLLPGNVVPAHVGKVAVFIAAGTLVLLFAGLGWLRGSRLASSALVLSMVEIVAVDWPSMNTWRSTVSATRQPFRDVTEPALAAIRRADSGVYRIEKTFTSVSEADAVAQDYMGVKSYYYHGSAVVDFHRNMDLMRRFPFPTPPVNYTNWLAGPDERFAVAGALAVKYVISKDVRDWPGFTLMGSGPGWYVYRNELALPLGVVHTRQVTRREVGDLRRQPPDRQRWFRDLTLFNAVVLDEPMPRWGRRWDLGGHAARGILDMPALYAQPAEQLRRTGLQLTSFKNDHLEGRIAPTEDGILVFSIPAYRGWSLRVDGQEVPLVRADFGFIAAPVTAGPHAIELRYALPGLVPGLAMGLAGLLLVAALGWRRPRRDPAASLSGA</sequence>
<feature type="transmembrane region" description="Helical" evidence="1">
    <location>
        <begin position="114"/>
        <end position="132"/>
    </location>
</feature>
<feature type="transmembrane region" description="Helical" evidence="1">
    <location>
        <begin position="22"/>
        <end position="41"/>
    </location>
</feature>
<reference evidence="2 3" key="1">
    <citation type="submission" date="2019-12" db="EMBL/GenBank/DDBJ databases">
        <authorList>
            <person name="Huq M.A."/>
        </authorList>
    </citation>
    <scope>NUCLEOTIDE SEQUENCE [LARGE SCALE GENOMIC DNA]</scope>
    <source>
        <strain evidence="2 3">MAH-25</strain>
    </source>
</reference>
<dbReference type="InterPro" id="IPR018580">
    <property type="entry name" value="Uncharacterised_YfhO"/>
</dbReference>
<dbReference type="AlphaFoldDB" id="A0A6N8J1F9"/>
<organism evidence="2 3">
    <name type="scientific">Ramlibacter pinisoli</name>
    <dbReference type="NCBI Taxonomy" id="2682844"/>
    <lineage>
        <taxon>Bacteria</taxon>
        <taxon>Pseudomonadati</taxon>
        <taxon>Pseudomonadota</taxon>
        <taxon>Betaproteobacteria</taxon>
        <taxon>Burkholderiales</taxon>
        <taxon>Comamonadaceae</taxon>
        <taxon>Ramlibacter</taxon>
    </lineage>
</organism>
<dbReference type="Proteomes" id="UP000469385">
    <property type="component" value="Unassembled WGS sequence"/>
</dbReference>
<protein>
    <submittedName>
        <fullName evidence="2">YfhO family protein</fullName>
    </submittedName>
</protein>
<dbReference type="PANTHER" id="PTHR38454">
    <property type="entry name" value="INTEGRAL MEMBRANE PROTEIN-RELATED"/>
    <property type="match status" value="1"/>
</dbReference>
<dbReference type="PANTHER" id="PTHR38454:SF1">
    <property type="entry name" value="INTEGRAL MEMBRANE PROTEIN"/>
    <property type="match status" value="1"/>
</dbReference>
<keyword evidence="1" id="KW-0812">Transmembrane</keyword>